<proteinExistence type="predicted"/>
<dbReference type="AlphaFoldDB" id="A0AAD3HBV7"/>
<sequence length="200" mass="22587">MLVIIFGRPGAGKSSVTDKALQLCKQEKTSGYVHGLDLDVCVPQWMRDNFGKGIYPTLEQRKEFAVGACDYVDEQKNRFETDACGASVKILISFSFVNTDLRDVFRERFPDAKWILVDTSGEEAQDRIQKREGHFYKGAPTKTDSSETDSKSEMDVASDVNNEDNSEWNFAKVEFEHLILNGLDSIEDNAQKIIEIIMDS</sequence>
<evidence type="ECO:0000313" key="3">
    <source>
        <dbReference type="Proteomes" id="UP001054902"/>
    </source>
</evidence>
<reference evidence="2 3" key="1">
    <citation type="journal article" date="2021" name="Sci. Rep.">
        <title>The genome of the diatom Chaetoceros tenuissimus carries an ancient integrated fragment of an extant virus.</title>
        <authorList>
            <person name="Hongo Y."/>
            <person name="Kimura K."/>
            <person name="Takaki Y."/>
            <person name="Yoshida Y."/>
            <person name="Baba S."/>
            <person name="Kobayashi G."/>
            <person name="Nagasaki K."/>
            <person name="Hano T."/>
            <person name="Tomaru Y."/>
        </authorList>
    </citation>
    <scope>NUCLEOTIDE SEQUENCE [LARGE SCALE GENOMIC DNA]</scope>
    <source>
        <strain evidence="2 3">NIES-3715</strain>
    </source>
</reference>
<dbReference type="EMBL" id="BLLK01000060">
    <property type="protein sequence ID" value="GFH58082.1"/>
    <property type="molecule type" value="Genomic_DNA"/>
</dbReference>
<dbReference type="InterPro" id="IPR027417">
    <property type="entry name" value="P-loop_NTPase"/>
</dbReference>
<organism evidence="2 3">
    <name type="scientific">Chaetoceros tenuissimus</name>
    <dbReference type="NCBI Taxonomy" id="426638"/>
    <lineage>
        <taxon>Eukaryota</taxon>
        <taxon>Sar</taxon>
        <taxon>Stramenopiles</taxon>
        <taxon>Ochrophyta</taxon>
        <taxon>Bacillariophyta</taxon>
        <taxon>Coscinodiscophyceae</taxon>
        <taxon>Chaetocerotophycidae</taxon>
        <taxon>Chaetocerotales</taxon>
        <taxon>Chaetocerotaceae</taxon>
        <taxon>Chaetoceros</taxon>
    </lineage>
</organism>
<gene>
    <name evidence="2" type="ORF">CTEN210_14558</name>
</gene>
<dbReference type="Proteomes" id="UP001054902">
    <property type="component" value="Unassembled WGS sequence"/>
</dbReference>
<feature type="compositionally biased region" description="Basic and acidic residues" evidence="1">
    <location>
        <begin position="144"/>
        <end position="154"/>
    </location>
</feature>
<keyword evidence="3" id="KW-1185">Reference proteome</keyword>
<dbReference type="Gene3D" id="3.40.50.300">
    <property type="entry name" value="P-loop containing nucleotide triphosphate hydrolases"/>
    <property type="match status" value="1"/>
</dbReference>
<dbReference type="SUPFAM" id="SSF52540">
    <property type="entry name" value="P-loop containing nucleoside triphosphate hydrolases"/>
    <property type="match status" value="1"/>
</dbReference>
<evidence type="ECO:0000256" key="1">
    <source>
        <dbReference type="SAM" id="MobiDB-lite"/>
    </source>
</evidence>
<evidence type="ECO:0000313" key="2">
    <source>
        <dbReference type="EMBL" id="GFH58082.1"/>
    </source>
</evidence>
<feature type="region of interest" description="Disordered" evidence="1">
    <location>
        <begin position="129"/>
        <end position="160"/>
    </location>
</feature>
<comment type="caution">
    <text evidence="2">The sequence shown here is derived from an EMBL/GenBank/DDBJ whole genome shotgun (WGS) entry which is preliminary data.</text>
</comment>
<accession>A0AAD3HBV7</accession>
<protein>
    <submittedName>
        <fullName evidence="2">Uncharacterized protein</fullName>
    </submittedName>
</protein>
<name>A0AAD3HBV7_9STRA</name>